<proteinExistence type="predicted"/>
<name>F0QUM8_VULM7</name>
<keyword evidence="1" id="KW-0812">Transmembrane</keyword>
<keyword evidence="3" id="KW-1185">Reference proteome</keyword>
<gene>
    <name evidence="2" type="ordered locus">VMUT_0478</name>
</gene>
<evidence type="ECO:0000313" key="3">
    <source>
        <dbReference type="Proteomes" id="UP000007485"/>
    </source>
</evidence>
<organism evidence="2 3">
    <name type="scientific">Vulcanisaeta moutnovskia (strain 768-28)</name>
    <dbReference type="NCBI Taxonomy" id="985053"/>
    <lineage>
        <taxon>Archaea</taxon>
        <taxon>Thermoproteota</taxon>
        <taxon>Thermoprotei</taxon>
        <taxon>Thermoproteales</taxon>
        <taxon>Thermoproteaceae</taxon>
        <taxon>Vulcanisaeta</taxon>
    </lineage>
</organism>
<dbReference type="HOGENOM" id="CLU_929449_0_0_2"/>
<accession>F0QUM8</accession>
<sequence length="294" mass="33351">MQSSLLLILGLTLIFIVLFIGPSILVTYLRHNINFNRYISSLNIVQYYCQSGLCIVEYINGSVTWVTINKTNPTNPGVGVIIPRGMNYTGVKAYFCVYNADPALGVSLPPTVNNYKNLTLIPGYSVQLNTWLKAINGSWYWVQDVLLITSYNGENVVEPLWCLLKFNGTITCREIGMRHELHYPICGTLIMVYLPSNETLILYYNDTEITRMKVYMKRFGLIDVTVVGASNYQGVRFNYLNATLSLWLLKSGSWIAPSNLQWTYAGYWTGEYINGVNTIIKTYNTVFIVTNTTK</sequence>
<dbReference type="OrthoDB" id="374770at2157"/>
<dbReference type="KEGG" id="vmo:VMUT_0478"/>
<evidence type="ECO:0000313" key="2">
    <source>
        <dbReference type="EMBL" id="ADY00689.1"/>
    </source>
</evidence>
<feature type="transmembrane region" description="Helical" evidence="1">
    <location>
        <begin position="6"/>
        <end position="29"/>
    </location>
</feature>
<dbReference type="EMBL" id="CP002529">
    <property type="protein sequence ID" value="ADY00689.1"/>
    <property type="molecule type" value="Genomic_DNA"/>
</dbReference>
<protein>
    <submittedName>
        <fullName evidence="2">Uncharacterized protein</fullName>
    </submittedName>
</protein>
<dbReference type="eggNOG" id="arCOG13901">
    <property type="taxonomic scope" value="Archaea"/>
</dbReference>
<reference evidence="2 3" key="1">
    <citation type="journal article" date="2011" name="J. Bacteriol.">
        <title>Complete genome sequence of 'Vulcanisaeta moutnovskia' strain 768-28, a novel member of the hyperthermophilic crenarchaeal genus vulcanisaeta.</title>
        <authorList>
            <person name="Gumerov V.M."/>
            <person name="Mardanov A.V."/>
            <person name="Beletsky A.V."/>
            <person name="Prokofeva M.I."/>
            <person name="Bonch-Osmolovskaya E.A."/>
            <person name="Ravin N.V."/>
            <person name="Skryabin K.G."/>
        </authorList>
    </citation>
    <scope>NUCLEOTIDE SEQUENCE [LARGE SCALE GENOMIC DNA]</scope>
    <source>
        <strain evidence="2 3">768-28</strain>
    </source>
</reference>
<evidence type="ECO:0000256" key="1">
    <source>
        <dbReference type="SAM" id="Phobius"/>
    </source>
</evidence>
<dbReference type="STRING" id="985053.VMUT_0478"/>
<keyword evidence="1" id="KW-0472">Membrane</keyword>
<dbReference type="AlphaFoldDB" id="F0QUM8"/>
<dbReference type="Proteomes" id="UP000007485">
    <property type="component" value="Chromosome"/>
</dbReference>
<keyword evidence="1" id="KW-1133">Transmembrane helix</keyword>